<dbReference type="OrthoDB" id="9803532at2"/>
<organism evidence="2 3">
    <name type="scientific">Jannaschia aquimarina</name>
    <dbReference type="NCBI Taxonomy" id="935700"/>
    <lineage>
        <taxon>Bacteria</taxon>
        <taxon>Pseudomonadati</taxon>
        <taxon>Pseudomonadota</taxon>
        <taxon>Alphaproteobacteria</taxon>
        <taxon>Rhodobacterales</taxon>
        <taxon>Roseobacteraceae</taxon>
        <taxon>Jannaschia</taxon>
    </lineage>
</organism>
<proteinExistence type="predicted"/>
<reference evidence="2 3" key="1">
    <citation type="submission" date="2015-02" db="EMBL/GenBank/DDBJ databases">
        <title>Genome Sequence of Jannaschia aquimarina DSM28248, a member of the Roseobacter clade.</title>
        <authorList>
            <person name="Voget S."/>
            <person name="Daniel R."/>
        </authorList>
    </citation>
    <scope>NUCLEOTIDE SEQUENCE [LARGE SCALE GENOMIC DNA]</scope>
    <source>
        <strain evidence="2 3">GSW-M26</strain>
    </source>
</reference>
<name>A0A0D1EK46_9RHOB</name>
<comment type="caution">
    <text evidence="2">The sequence shown here is derived from an EMBL/GenBank/DDBJ whole genome shotgun (WGS) entry which is preliminary data.</text>
</comment>
<dbReference type="EMBL" id="JYFE01000019">
    <property type="protein sequence ID" value="KIT17376.1"/>
    <property type="molecule type" value="Genomic_DNA"/>
</dbReference>
<dbReference type="RefSeq" id="WP_043917722.1">
    <property type="nucleotide sequence ID" value="NZ_FZPF01000001.1"/>
</dbReference>
<dbReference type="InterPro" id="IPR007296">
    <property type="entry name" value="DUF403"/>
</dbReference>
<evidence type="ECO:0000313" key="3">
    <source>
        <dbReference type="Proteomes" id="UP000032232"/>
    </source>
</evidence>
<feature type="domain" description="DUF403" evidence="1">
    <location>
        <begin position="1"/>
        <end position="309"/>
    </location>
</feature>
<dbReference type="InterPro" id="IPR051680">
    <property type="entry name" value="ATP-dep_Glu-Cys_Ligase-2"/>
</dbReference>
<keyword evidence="3" id="KW-1185">Reference proteome</keyword>
<dbReference type="PATRIC" id="fig|935700.4.peg.910"/>
<sequence length="313" mass="35031">MLGKTAGGLLWMFRYLERAENLARLVETGQRIALTRPDREDSEWASILATAAARDAYDAHHDEVSGDAVIDWLLRAKENPTSVMACLDAARMNGRLVRTALTREVWEAVNEAWMAVRDALARKVSTRDLPAVLTTIRQRSAFVRGTLHGTMMRNDQYDFARLGTFLERADATARLLDVKYYVLLPSAAGVGSRLDNAQWEVILRGVSAESAFRLAHGRSSGAAEIASFLILDGRMPRSLQFCYSKIGGNLEWLERTYGLRQPCHDMAEDICGILRRATIESIFDEGLHEFLQDFLSRNAALAGQIETDYRFAA</sequence>
<protein>
    <recommendedName>
        <fullName evidence="1">DUF403 domain-containing protein</fullName>
    </recommendedName>
</protein>
<dbReference type="AlphaFoldDB" id="A0A0D1EK46"/>
<dbReference type="PANTHER" id="PTHR34595">
    <property type="entry name" value="BLR5612 PROTEIN"/>
    <property type="match status" value="1"/>
</dbReference>
<dbReference type="Pfam" id="PF04168">
    <property type="entry name" value="Alpha-E"/>
    <property type="match status" value="1"/>
</dbReference>
<evidence type="ECO:0000259" key="1">
    <source>
        <dbReference type="Pfam" id="PF04168"/>
    </source>
</evidence>
<dbReference type="STRING" id="935700.jaqu_08650"/>
<dbReference type="PANTHER" id="PTHR34595:SF7">
    <property type="entry name" value="SLL1039 PROTEIN"/>
    <property type="match status" value="1"/>
</dbReference>
<gene>
    <name evidence="2" type="ORF">jaqu_08650</name>
</gene>
<dbReference type="Proteomes" id="UP000032232">
    <property type="component" value="Unassembled WGS sequence"/>
</dbReference>
<evidence type="ECO:0000313" key="2">
    <source>
        <dbReference type="EMBL" id="KIT17376.1"/>
    </source>
</evidence>
<accession>A0A0D1EK46</accession>